<sequence>MERPGAQKSSNPLKKLPRHKRRRIASQVKTGRTFSTNELQSLPALLQDQILFYLNEYLIHKTKGRTFHRRFCEDFEGWTRPIWSKVSTPLRIKLRNELENRGVVLSNEFVEKSDEASEDGDNIGDPSSADLDDEDPFEYLHPEL</sequence>
<feature type="region of interest" description="Disordered" evidence="1">
    <location>
        <begin position="1"/>
        <end position="24"/>
    </location>
</feature>
<evidence type="ECO:0000256" key="1">
    <source>
        <dbReference type="SAM" id="MobiDB-lite"/>
    </source>
</evidence>
<feature type="compositionally biased region" description="Basic residues" evidence="1">
    <location>
        <begin position="15"/>
        <end position="24"/>
    </location>
</feature>
<feature type="region of interest" description="Disordered" evidence="1">
    <location>
        <begin position="109"/>
        <end position="135"/>
    </location>
</feature>
<proteinExistence type="predicted"/>
<accession>A0A9P7TY84</accession>
<keyword evidence="3" id="KW-1185">Reference proteome</keyword>
<dbReference type="AlphaFoldDB" id="A0A9P7TY84"/>
<dbReference type="EMBL" id="SRRH01000246">
    <property type="protein sequence ID" value="KAG6293381.1"/>
    <property type="molecule type" value="Genomic_DNA"/>
</dbReference>
<reference evidence="2 3" key="1">
    <citation type="journal article" date="2020" name="bioRxiv">
        <title>Whole genome comparisons of ergot fungi reveals the divergence and evolution of species within the genus Claviceps are the result of varying mechanisms driving genome evolution and host range expansion.</title>
        <authorList>
            <person name="Wyka S.A."/>
            <person name="Mondo S.J."/>
            <person name="Liu M."/>
            <person name="Dettman J."/>
            <person name="Nalam V."/>
            <person name="Broders K.D."/>
        </authorList>
    </citation>
    <scope>NUCLEOTIDE SEQUENCE [LARGE SCALE GENOMIC DNA]</scope>
    <source>
        <strain evidence="2 3">Clav52</strain>
    </source>
</reference>
<gene>
    <name evidence="2" type="ORF">E4U09_003019</name>
</gene>
<evidence type="ECO:0000313" key="2">
    <source>
        <dbReference type="EMBL" id="KAG6293381.1"/>
    </source>
</evidence>
<evidence type="ECO:0000313" key="3">
    <source>
        <dbReference type="Proteomes" id="UP000707071"/>
    </source>
</evidence>
<organism evidence="2 3">
    <name type="scientific">Claviceps aff. purpurea</name>
    <dbReference type="NCBI Taxonomy" id="1967640"/>
    <lineage>
        <taxon>Eukaryota</taxon>
        <taxon>Fungi</taxon>
        <taxon>Dikarya</taxon>
        <taxon>Ascomycota</taxon>
        <taxon>Pezizomycotina</taxon>
        <taxon>Sordariomycetes</taxon>
        <taxon>Hypocreomycetidae</taxon>
        <taxon>Hypocreales</taxon>
        <taxon>Clavicipitaceae</taxon>
        <taxon>Claviceps</taxon>
    </lineage>
</organism>
<name>A0A9P7TY84_9HYPO</name>
<comment type="caution">
    <text evidence="2">The sequence shown here is derived from an EMBL/GenBank/DDBJ whole genome shotgun (WGS) entry which is preliminary data.</text>
</comment>
<protein>
    <submittedName>
        <fullName evidence="2">Uncharacterized protein</fullName>
    </submittedName>
</protein>
<dbReference type="Proteomes" id="UP000707071">
    <property type="component" value="Unassembled WGS sequence"/>
</dbReference>